<reference evidence="1" key="1">
    <citation type="submission" date="2020-05" db="EMBL/GenBank/DDBJ databases">
        <authorList>
            <person name="Chiriac C."/>
            <person name="Salcher M."/>
            <person name="Ghai R."/>
            <person name="Kavagutti S V."/>
        </authorList>
    </citation>
    <scope>NUCLEOTIDE SEQUENCE</scope>
</reference>
<accession>A0A6J7C980</accession>
<evidence type="ECO:0000313" key="1">
    <source>
        <dbReference type="EMBL" id="CAB4852869.1"/>
    </source>
</evidence>
<dbReference type="EMBL" id="CAFBIY010000167">
    <property type="protein sequence ID" value="CAB4852869.1"/>
    <property type="molecule type" value="Genomic_DNA"/>
</dbReference>
<name>A0A6J7C980_9ZZZZ</name>
<organism evidence="1">
    <name type="scientific">freshwater metagenome</name>
    <dbReference type="NCBI Taxonomy" id="449393"/>
    <lineage>
        <taxon>unclassified sequences</taxon>
        <taxon>metagenomes</taxon>
        <taxon>ecological metagenomes</taxon>
    </lineage>
</organism>
<dbReference type="AlphaFoldDB" id="A0A6J7C980"/>
<proteinExistence type="predicted"/>
<gene>
    <name evidence="1" type="ORF">UFOPK3267_02391</name>
</gene>
<protein>
    <submittedName>
        <fullName evidence="1">Unannotated protein</fullName>
    </submittedName>
</protein>
<sequence>MGGSLRPTHGSAFTVPRTLNQFDLSPIADLNESPVMVTEPTVPNSLSCVTRPPQSPWPLRPVIEIEDSDPMEGYLAAMELALIATDQLWLGLRVTSSPSS</sequence>